<gene>
    <name evidence="1" type="ORF">J8A68_005995</name>
</gene>
<keyword evidence="2" id="KW-1185">Reference proteome</keyword>
<comment type="caution">
    <text evidence="1">The sequence shown here is derived from an EMBL/GenBank/DDBJ whole genome shotgun (WGS) entry which is preliminary data.</text>
</comment>
<dbReference type="RefSeq" id="XP_049260727.1">
    <property type="nucleotide sequence ID" value="XM_049410123.1"/>
</dbReference>
<evidence type="ECO:0000313" key="1">
    <source>
        <dbReference type="EMBL" id="KAG7660494.1"/>
    </source>
</evidence>
<dbReference type="EMBL" id="JAGSYN010000281">
    <property type="protein sequence ID" value="KAG7660494.1"/>
    <property type="molecule type" value="Genomic_DNA"/>
</dbReference>
<evidence type="ECO:0000313" key="2">
    <source>
        <dbReference type="Proteomes" id="UP000694255"/>
    </source>
</evidence>
<reference evidence="1 2" key="1">
    <citation type="journal article" date="2021" name="DNA Res.">
        <title>Genome analysis of Candida subhashii reveals its hybrid nature and dual mitochondrial genome conformations.</title>
        <authorList>
            <person name="Mixao V."/>
            <person name="Hegedusova E."/>
            <person name="Saus E."/>
            <person name="Pryszcz L.P."/>
            <person name="Cillingova A."/>
            <person name="Nosek J."/>
            <person name="Gabaldon T."/>
        </authorList>
    </citation>
    <scope>NUCLEOTIDE SEQUENCE [LARGE SCALE GENOMIC DNA]</scope>
    <source>
        <strain evidence="1 2">CBS 10753</strain>
    </source>
</reference>
<dbReference type="AlphaFoldDB" id="A0A8J5Q0Z3"/>
<feature type="non-terminal residue" evidence="1">
    <location>
        <position position="280"/>
    </location>
</feature>
<proteinExistence type="predicted"/>
<protein>
    <submittedName>
        <fullName evidence="1">Uncharacterized protein</fullName>
    </submittedName>
</protein>
<sequence length="280" mass="30986">MPFQIFSKNSQKSSDSKSSLLSKTEFNKLEKNLKTLYFTGLFQKNQATARFIAKYQKAKLNSSYPMSMNEFLKSIYNETPQNEIPEQIHKLFVQIAMNEDIESHNPVPADNTNKSSIELESSFDNTVTVNNASTSATTVADETTCTPVVPDVVFAETTCTVVVPDVVFAEPTTTVVVPDAVVAAPVVIPAAAAPTATTTSIPPIAATTATKTILSSSDTILFSADDEDPEEEEEFEFHAIQNTTTSFKSKLFNTWYKTKIRSKAFRIKSVKQIKKLFTFF</sequence>
<dbReference type="Proteomes" id="UP000694255">
    <property type="component" value="Unassembled WGS sequence"/>
</dbReference>
<name>A0A8J5Q0Z3_9ASCO</name>
<accession>A0A8J5Q0Z3</accession>
<dbReference type="GeneID" id="73472795"/>
<organism evidence="1 2">
    <name type="scientific">[Candida] subhashii</name>
    <dbReference type="NCBI Taxonomy" id="561895"/>
    <lineage>
        <taxon>Eukaryota</taxon>
        <taxon>Fungi</taxon>
        <taxon>Dikarya</taxon>
        <taxon>Ascomycota</taxon>
        <taxon>Saccharomycotina</taxon>
        <taxon>Pichiomycetes</taxon>
        <taxon>Debaryomycetaceae</taxon>
        <taxon>Spathaspora</taxon>
    </lineage>
</organism>